<dbReference type="EMBL" id="FMZE01000008">
    <property type="protein sequence ID" value="SDD41065.1"/>
    <property type="molecule type" value="Genomic_DNA"/>
</dbReference>
<name>A0A222VUG5_9PSEU</name>
<dbReference type="AlphaFoldDB" id="A0A222VUG5"/>
<organism evidence="1 2">
    <name type="scientific">Prauserella marina</name>
    <dbReference type="NCBI Taxonomy" id="530584"/>
    <lineage>
        <taxon>Bacteria</taxon>
        <taxon>Bacillati</taxon>
        <taxon>Actinomycetota</taxon>
        <taxon>Actinomycetes</taxon>
        <taxon>Pseudonocardiales</taxon>
        <taxon>Pseudonocardiaceae</taxon>
        <taxon>Prauserella</taxon>
    </lineage>
</organism>
<evidence type="ECO:0000313" key="2">
    <source>
        <dbReference type="Proteomes" id="UP000199494"/>
    </source>
</evidence>
<gene>
    <name evidence="1" type="ORF">SAMN05421630_10880</name>
</gene>
<dbReference type="RefSeq" id="WP_091807659.1">
    <property type="nucleotide sequence ID" value="NZ_FMZE01000008.1"/>
</dbReference>
<accession>A0A222VUG5</accession>
<keyword evidence="2" id="KW-1185">Reference proteome</keyword>
<protein>
    <submittedName>
        <fullName evidence="1">Uncharacterized protein</fullName>
    </submittedName>
</protein>
<evidence type="ECO:0000313" key="1">
    <source>
        <dbReference type="EMBL" id="SDD41065.1"/>
    </source>
</evidence>
<proteinExistence type="predicted"/>
<sequence length="373" mass="41277">MSHGDLAWVSLAVAEARRRAECYARDDLSAEAHRVRKEWAEIEEWERRRRGRAVRLWVAHLEIRTAACDADEARCRLTGYLRRPYHRIGDTPGLYAVEQPVRCHDEVSPEEWLRLKRDYPIGVDEHRADSTPYGDFERAHVTSYVAALTTGRARLLAPRGERDEPALVARGPASTGARLGCWQSRQRVHFLAGPLESSARRRADELAATIVDSSGDPLARVSELDADDGFASVVDGHWVHPADSVGPFATVALWDDFDAIAGPADVGSASALAAILGRAAAQVRETFDRDARLHAAPVPPGDARLAGLAMVEEKARAAAAGKSELELVRLADDADYLADRLDGTVDWDDLRRAEEFRRQAEVYRELAGERPRP</sequence>
<reference evidence="1 2" key="1">
    <citation type="submission" date="2016-10" db="EMBL/GenBank/DDBJ databases">
        <authorList>
            <person name="de Groot N.N."/>
        </authorList>
    </citation>
    <scope>NUCLEOTIDE SEQUENCE [LARGE SCALE GENOMIC DNA]</scope>
    <source>
        <strain evidence="1 2">CGMCC 4.5506</strain>
    </source>
</reference>
<dbReference type="Proteomes" id="UP000199494">
    <property type="component" value="Unassembled WGS sequence"/>
</dbReference>
<dbReference type="KEGG" id="pmad:BAY61_22820"/>